<organism evidence="2 3">
    <name type="scientific">Puccinia sorghi</name>
    <dbReference type="NCBI Taxonomy" id="27349"/>
    <lineage>
        <taxon>Eukaryota</taxon>
        <taxon>Fungi</taxon>
        <taxon>Dikarya</taxon>
        <taxon>Basidiomycota</taxon>
        <taxon>Pucciniomycotina</taxon>
        <taxon>Pucciniomycetes</taxon>
        <taxon>Pucciniales</taxon>
        <taxon>Pucciniaceae</taxon>
        <taxon>Puccinia</taxon>
    </lineage>
</organism>
<dbReference type="AlphaFoldDB" id="A0A0L6V8R8"/>
<keyword evidence="1" id="KW-1133">Transmembrane helix</keyword>
<feature type="transmembrane region" description="Helical" evidence="1">
    <location>
        <begin position="301"/>
        <end position="319"/>
    </location>
</feature>
<proteinExistence type="predicted"/>
<protein>
    <submittedName>
        <fullName evidence="2">Uncharacterized protein</fullName>
    </submittedName>
</protein>
<evidence type="ECO:0000313" key="3">
    <source>
        <dbReference type="Proteomes" id="UP000037035"/>
    </source>
</evidence>
<sequence length="473" mass="53240">MAFDALGRGHQLTFKPNFPLQGTIRQGNQLSYIPKEVVDASKQGCQFNATLIFSIHSLSDVTVCVTFMCSVFPFFSSHFVCSFLTLILYFPLSSISTILKPHQLNSYSTPQPHLNITFVIALSSCAIYFPGVSQRKWKLKPLDGATRGGASIDIQTQFSSAEDHQGPQWNLIPLFKEVVDVSKQRCQFNAALIFSIHSLSDVTVCVKFMCSVFPFFSSHFVCSFSTLILYLPLSSISTILKPHNQLNSYSTPQPHLNITLRFKLSSFYLTQLTILSILQSPHFMSLILSAQLFSSIIPPKLSVTTVGYLSYVVYFLMFLPQCASQLNTYVKNGPLALAVHQMMPRTFDDTTQTNCQAFNSPHVQLAGSRGWVTQSLHSLWFMMSCSNVKGVGKRNPSGQGEHQIWTVHTLIFFACSIPLPKDLGKFCKKKVKKRNIKKTKVQNKIKKLSFQPGSRLGPMYCRPKIISIWLERR</sequence>
<accession>A0A0L6V8R8</accession>
<keyword evidence="1" id="KW-0812">Transmembrane</keyword>
<gene>
    <name evidence="2" type="ORF">VP01_2389g2</name>
</gene>
<feature type="transmembrane region" description="Helical" evidence="1">
    <location>
        <begin position="212"/>
        <end position="233"/>
    </location>
</feature>
<feature type="transmembrane region" description="Helical" evidence="1">
    <location>
        <begin position="112"/>
        <end position="131"/>
    </location>
</feature>
<dbReference type="VEuPathDB" id="FungiDB:VP01_2389g2"/>
<reference evidence="2 3" key="1">
    <citation type="submission" date="2015-08" db="EMBL/GenBank/DDBJ databases">
        <title>Next Generation Sequencing and Analysis of the Genome of Puccinia sorghi L Schw, the Causal Agent of Maize Common Rust.</title>
        <authorList>
            <person name="Rochi L."/>
            <person name="Burguener G."/>
            <person name="Darino M."/>
            <person name="Turjanski A."/>
            <person name="Kreff E."/>
            <person name="Dieguez M.J."/>
            <person name="Sacco F."/>
        </authorList>
    </citation>
    <scope>NUCLEOTIDE SEQUENCE [LARGE SCALE GENOMIC DNA]</scope>
    <source>
        <strain evidence="2 3">RO10H11247</strain>
    </source>
</reference>
<comment type="caution">
    <text evidence="2">The sequence shown here is derived from an EMBL/GenBank/DDBJ whole genome shotgun (WGS) entry which is preliminary data.</text>
</comment>
<keyword evidence="1" id="KW-0472">Membrane</keyword>
<evidence type="ECO:0000313" key="2">
    <source>
        <dbReference type="EMBL" id="KNZ56510.1"/>
    </source>
</evidence>
<name>A0A0L6V8R8_9BASI</name>
<feature type="transmembrane region" description="Helical" evidence="1">
    <location>
        <begin position="61"/>
        <end position="92"/>
    </location>
</feature>
<dbReference type="Proteomes" id="UP000037035">
    <property type="component" value="Unassembled WGS sequence"/>
</dbReference>
<dbReference type="EMBL" id="LAVV01007268">
    <property type="protein sequence ID" value="KNZ56510.1"/>
    <property type="molecule type" value="Genomic_DNA"/>
</dbReference>
<feature type="transmembrane region" description="Helical" evidence="1">
    <location>
        <begin position="267"/>
        <end position="289"/>
    </location>
</feature>
<keyword evidence="3" id="KW-1185">Reference proteome</keyword>
<evidence type="ECO:0000256" key="1">
    <source>
        <dbReference type="SAM" id="Phobius"/>
    </source>
</evidence>